<protein>
    <submittedName>
        <fullName evidence="1">Uncharacterized protein</fullName>
    </submittedName>
</protein>
<accession>A0A821PDW4</accession>
<comment type="caution">
    <text evidence="1">The sequence shown here is derived from an EMBL/GenBank/DDBJ whole genome shotgun (WGS) entry which is preliminary data.</text>
</comment>
<evidence type="ECO:0000313" key="1">
    <source>
        <dbReference type="EMBL" id="CAF4799961.1"/>
    </source>
</evidence>
<evidence type="ECO:0000313" key="2">
    <source>
        <dbReference type="Proteomes" id="UP000663848"/>
    </source>
</evidence>
<proteinExistence type="predicted"/>
<organism evidence="1 2">
    <name type="scientific">Rotaria socialis</name>
    <dbReference type="NCBI Taxonomy" id="392032"/>
    <lineage>
        <taxon>Eukaryota</taxon>
        <taxon>Metazoa</taxon>
        <taxon>Spiralia</taxon>
        <taxon>Gnathifera</taxon>
        <taxon>Rotifera</taxon>
        <taxon>Eurotatoria</taxon>
        <taxon>Bdelloidea</taxon>
        <taxon>Philodinida</taxon>
        <taxon>Philodinidae</taxon>
        <taxon>Rotaria</taxon>
    </lineage>
</organism>
<dbReference type="Gene3D" id="3.40.630.30">
    <property type="match status" value="1"/>
</dbReference>
<name>A0A821PDW4_9BILA</name>
<gene>
    <name evidence="1" type="ORF">QYT958_LOCUS23810</name>
</gene>
<reference evidence="1" key="1">
    <citation type="submission" date="2021-02" db="EMBL/GenBank/DDBJ databases">
        <authorList>
            <person name="Nowell W R."/>
        </authorList>
    </citation>
    <scope>NUCLEOTIDE SEQUENCE</scope>
</reference>
<dbReference type="EMBL" id="CAJOBR010004905">
    <property type="protein sequence ID" value="CAF4799961.1"/>
    <property type="molecule type" value="Genomic_DNA"/>
</dbReference>
<sequence>MLEVKEKEFLKRLHSQKDVPESIMSNFVTAVNLDVPPEKRTNAMYQIERHTLQVAKARGFQAIVTANTGSVTQQLAKYVFEYDENLVVQLNEYRDPSGDLVFSHADPNQTMTISMKYIV</sequence>
<dbReference type="Proteomes" id="UP000663848">
    <property type="component" value="Unassembled WGS sequence"/>
</dbReference>
<dbReference type="AlphaFoldDB" id="A0A821PDW4"/>